<dbReference type="InterPro" id="IPR012675">
    <property type="entry name" value="Beta-grasp_dom_sf"/>
</dbReference>
<accession>A0ABU8LLQ1</accession>
<sequence length="78" mass="8396">MKIRYFAGAAEAAGREEQQIDDSLTLGILRQRLAEQHGAEFTRVLARCAVLVDGERLGDDARVPDTATVDVLPPFAGG</sequence>
<reference evidence="1 2" key="1">
    <citation type="submission" date="2024-02" db="EMBL/GenBank/DDBJ databases">
        <authorList>
            <person name="Saticioglu I.B."/>
        </authorList>
    </citation>
    <scope>NUCLEOTIDE SEQUENCE [LARGE SCALE GENOMIC DNA]</scope>
    <source>
        <strain evidence="1 2">Mu-43</strain>
    </source>
</reference>
<proteinExistence type="predicted"/>
<evidence type="ECO:0000313" key="1">
    <source>
        <dbReference type="EMBL" id="MEJ1091623.1"/>
    </source>
</evidence>
<dbReference type="EMBL" id="JBBDGN010000006">
    <property type="protein sequence ID" value="MEJ1091623.1"/>
    <property type="molecule type" value="Genomic_DNA"/>
</dbReference>
<dbReference type="SUPFAM" id="SSF54285">
    <property type="entry name" value="MoaD/ThiS"/>
    <property type="match status" value="1"/>
</dbReference>
<dbReference type="Proteomes" id="UP001366085">
    <property type="component" value="Unassembled WGS sequence"/>
</dbReference>
<dbReference type="InterPro" id="IPR016155">
    <property type="entry name" value="Mopterin_synth/thiamin_S_b"/>
</dbReference>
<comment type="caution">
    <text evidence="1">The sequence shown here is derived from an EMBL/GenBank/DDBJ whole genome shotgun (WGS) entry which is preliminary data.</text>
</comment>
<dbReference type="CDD" id="cd17040">
    <property type="entry name" value="Ubl_MoaD_like"/>
    <property type="match status" value="1"/>
</dbReference>
<dbReference type="Gene3D" id="3.10.20.30">
    <property type="match status" value="1"/>
</dbReference>
<dbReference type="Pfam" id="PF02597">
    <property type="entry name" value="ThiS"/>
    <property type="match status" value="1"/>
</dbReference>
<dbReference type="InterPro" id="IPR003749">
    <property type="entry name" value="ThiS/MoaD-like"/>
</dbReference>
<keyword evidence="2" id="KW-1185">Reference proteome</keyword>
<dbReference type="RefSeq" id="WP_337319317.1">
    <property type="nucleotide sequence ID" value="NZ_JBBDGN010000006.1"/>
</dbReference>
<protein>
    <submittedName>
        <fullName evidence="1">MoaD/ThiS family protein</fullName>
    </submittedName>
</protein>
<evidence type="ECO:0000313" key="2">
    <source>
        <dbReference type="Proteomes" id="UP001366085"/>
    </source>
</evidence>
<name>A0ABU8LLQ1_9MICO</name>
<gene>
    <name evidence="1" type="ORF">WDU93_07920</name>
</gene>
<organism evidence="1 2">
    <name type="scientific">Microbacterium istanbulense</name>
    <dbReference type="NCBI Taxonomy" id="3122049"/>
    <lineage>
        <taxon>Bacteria</taxon>
        <taxon>Bacillati</taxon>
        <taxon>Actinomycetota</taxon>
        <taxon>Actinomycetes</taxon>
        <taxon>Micrococcales</taxon>
        <taxon>Microbacteriaceae</taxon>
        <taxon>Microbacterium</taxon>
    </lineage>
</organism>